<comment type="caution">
    <text evidence="2">The sequence shown here is derived from an EMBL/GenBank/DDBJ whole genome shotgun (WGS) entry which is preliminary data.</text>
</comment>
<dbReference type="Pfam" id="PF21839">
    <property type="entry name" value="DUF6898"/>
    <property type="match status" value="1"/>
</dbReference>
<dbReference type="Proteomes" id="UP000631694">
    <property type="component" value="Unassembled WGS sequence"/>
</dbReference>
<protein>
    <recommendedName>
        <fullName evidence="1">DUF6898 domain-containing protein</fullName>
    </recommendedName>
</protein>
<dbReference type="AlphaFoldDB" id="A0A931I499"/>
<reference evidence="2" key="1">
    <citation type="submission" date="2020-12" db="EMBL/GenBank/DDBJ databases">
        <title>Methylobrevis albus sp. nov., isolated from fresh water lack sediment.</title>
        <authorList>
            <person name="Zou Q."/>
        </authorList>
    </citation>
    <scope>NUCLEOTIDE SEQUENCE</scope>
    <source>
        <strain evidence="2">L22</strain>
    </source>
</reference>
<evidence type="ECO:0000259" key="1">
    <source>
        <dbReference type="Pfam" id="PF21839"/>
    </source>
</evidence>
<organism evidence="2 3">
    <name type="scientific">Methylobrevis albus</name>
    <dbReference type="NCBI Taxonomy" id="2793297"/>
    <lineage>
        <taxon>Bacteria</taxon>
        <taxon>Pseudomonadati</taxon>
        <taxon>Pseudomonadota</taxon>
        <taxon>Alphaproteobacteria</taxon>
        <taxon>Hyphomicrobiales</taxon>
        <taxon>Pleomorphomonadaceae</taxon>
        <taxon>Methylobrevis</taxon>
    </lineage>
</organism>
<name>A0A931I499_9HYPH</name>
<dbReference type="EMBL" id="JADZLT010000056">
    <property type="protein sequence ID" value="MBH0239987.1"/>
    <property type="molecule type" value="Genomic_DNA"/>
</dbReference>
<proteinExistence type="predicted"/>
<sequence length="63" mass="6758">MAGTGGDVYFEFVVVGRQVKVTAIDAASGLEAVVLGPAATPQSDLQRLALRKLEMRRQREGKV</sequence>
<accession>A0A931I499</accession>
<evidence type="ECO:0000313" key="3">
    <source>
        <dbReference type="Proteomes" id="UP000631694"/>
    </source>
</evidence>
<dbReference type="InterPro" id="IPR054193">
    <property type="entry name" value="DUF6898"/>
</dbReference>
<dbReference type="RefSeq" id="WP_197313053.1">
    <property type="nucleotide sequence ID" value="NZ_JADZLT010000056.1"/>
</dbReference>
<gene>
    <name evidence="2" type="ORF">I5731_19355</name>
</gene>
<evidence type="ECO:0000313" key="2">
    <source>
        <dbReference type="EMBL" id="MBH0239987.1"/>
    </source>
</evidence>
<keyword evidence="3" id="KW-1185">Reference proteome</keyword>
<feature type="domain" description="DUF6898" evidence="1">
    <location>
        <begin position="6"/>
        <end position="59"/>
    </location>
</feature>